<organism evidence="2 3">
    <name type="scientific">Pseudocohnilembus persalinus</name>
    <name type="common">Ciliate</name>
    <dbReference type="NCBI Taxonomy" id="266149"/>
    <lineage>
        <taxon>Eukaryota</taxon>
        <taxon>Sar</taxon>
        <taxon>Alveolata</taxon>
        <taxon>Ciliophora</taxon>
        <taxon>Intramacronucleata</taxon>
        <taxon>Oligohymenophorea</taxon>
        <taxon>Scuticociliatia</taxon>
        <taxon>Philasterida</taxon>
        <taxon>Pseudocohnilembidae</taxon>
        <taxon>Pseudocohnilembus</taxon>
    </lineage>
</organism>
<dbReference type="EMBL" id="LDAU01000151">
    <property type="protein sequence ID" value="KRX02814.1"/>
    <property type="molecule type" value="Genomic_DNA"/>
</dbReference>
<keyword evidence="1" id="KW-0175">Coiled coil</keyword>
<reference evidence="2 3" key="1">
    <citation type="journal article" date="2015" name="Sci. Rep.">
        <title>Genome of the facultative scuticociliatosis pathogen Pseudocohnilembus persalinus provides insight into its virulence through horizontal gene transfer.</title>
        <authorList>
            <person name="Xiong J."/>
            <person name="Wang G."/>
            <person name="Cheng J."/>
            <person name="Tian M."/>
            <person name="Pan X."/>
            <person name="Warren A."/>
            <person name="Jiang C."/>
            <person name="Yuan D."/>
            <person name="Miao W."/>
        </authorList>
    </citation>
    <scope>NUCLEOTIDE SEQUENCE [LARGE SCALE GENOMIC DNA]</scope>
    <source>
        <strain evidence="2">36N120E</strain>
    </source>
</reference>
<protein>
    <submittedName>
        <fullName evidence="2">Uncharacterized protein</fullName>
    </submittedName>
</protein>
<name>A0A0V0QKS6_PSEPJ</name>
<evidence type="ECO:0000313" key="3">
    <source>
        <dbReference type="Proteomes" id="UP000054937"/>
    </source>
</evidence>
<proteinExistence type="predicted"/>
<accession>A0A0V0QKS6</accession>
<gene>
    <name evidence="2" type="ORF">PPERSA_04017</name>
</gene>
<dbReference type="AlphaFoldDB" id="A0A0V0QKS6"/>
<dbReference type="Proteomes" id="UP000054937">
    <property type="component" value="Unassembled WGS sequence"/>
</dbReference>
<evidence type="ECO:0000256" key="1">
    <source>
        <dbReference type="SAM" id="Coils"/>
    </source>
</evidence>
<comment type="caution">
    <text evidence="2">The sequence shown here is derived from an EMBL/GenBank/DDBJ whole genome shotgun (WGS) entry which is preliminary data.</text>
</comment>
<sequence>MSQSVYRGAVDQNRNQLLSSVVDHFKSATQTGGFNKQTFYQQYNAKLQQQYRDLVESKGRDIYQKGVISLDSTQDSDQLLINPDLVNPLLKTLEEENVVLKSEIKTLSEDLKQFISMVQLLLEENKAIREHINQKNRDITKLIETVGLNDGEEVQDLKHKIHILTEENNILIKHLDEMKIQRRL</sequence>
<evidence type="ECO:0000313" key="2">
    <source>
        <dbReference type="EMBL" id="KRX02814.1"/>
    </source>
</evidence>
<keyword evidence="3" id="KW-1185">Reference proteome</keyword>
<dbReference type="InParanoid" id="A0A0V0QKS6"/>
<dbReference type="OrthoDB" id="304976at2759"/>
<feature type="coiled-coil region" evidence="1">
    <location>
        <begin position="90"/>
        <end position="138"/>
    </location>
</feature>